<dbReference type="NCBIfam" id="TIGR00187">
    <property type="entry name" value="ribE"/>
    <property type="match status" value="1"/>
</dbReference>
<feature type="repeat" description="Lumazine-binding" evidence="11">
    <location>
        <begin position="1"/>
        <end position="96"/>
    </location>
</feature>
<reference evidence="13 14" key="1">
    <citation type="submission" date="2016-10" db="EMBL/GenBank/DDBJ databases">
        <authorList>
            <person name="de Groot N.N."/>
        </authorList>
    </citation>
    <scope>NUCLEOTIDE SEQUENCE [LARGE SCALE GENOMIC DNA]</scope>
    <source>
        <strain>J11</strain>
        <strain evidence="14">PG 39</strain>
    </source>
</reference>
<proteinExistence type="predicted"/>
<dbReference type="InterPro" id="IPR023366">
    <property type="entry name" value="ATP_synth_asu-like_sf"/>
</dbReference>
<dbReference type="AlphaFoldDB" id="A0A1I2TMY6"/>
<keyword evidence="8" id="KW-0808">Transferase</keyword>
<keyword evidence="9" id="KW-0677">Repeat</keyword>
<evidence type="ECO:0000256" key="8">
    <source>
        <dbReference type="ARBA" id="ARBA00022679"/>
    </source>
</evidence>
<dbReference type="GO" id="GO:0004746">
    <property type="term" value="F:riboflavin synthase activity"/>
    <property type="evidence" value="ECO:0007669"/>
    <property type="project" value="UniProtKB-UniRule"/>
</dbReference>
<evidence type="ECO:0000256" key="5">
    <source>
        <dbReference type="ARBA" id="ARBA00012827"/>
    </source>
</evidence>
<dbReference type="Gene3D" id="2.40.30.20">
    <property type="match status" value="2"/>
</dbReference>
<dbReference type="PIRSF" id="PIRSF000498">
    <property type="entry name" value="Riboflavin_syn_A"/>
    <property type="match status" value="1"/>
</dbReference>
<dbReference type="CDD" id="cd00402">
    <property type="entry name" value="Riboflavin_synthase_like"/>
    <property type="match status" value="1"/>
</dbReference>
<comment type="pathway">
    <text evidence="3">Cofactor biosynthesis; riboflavin biosynthesis; riboflavin from 2-hydroxy-3-oxobutyl phosphate and 5-amino-6-(D-ribitylamino)uracil: step 2/2.</text>
</comment>
<keyword evidence="14" id="KW-1185">Reference proteome</keyword>
<accession>A0A1I2TMY6</accession>
<evidence type="ECO:0000256" key="4">
    <source>
        <dbReference type="ARBA" id="ARBA00011233"/>
    </source>
</evidence>
<evidence type="ECO:0000259" key="12">
    <source>
        <dbReference type="PROSITE" id="PS51177"/>
    </source>
</evidence>
<dbReference type="FunFam" id="2.40.30.20:FF:000003">
    <property type="entry name" value="Riboflavin synthase, alpha subunit"/>
    <property type="match status" value="1"/>
</dbReference>
<evidence type="ECO:0000256" key="9">
    <source>
        <dbReference type="ARBA" id="ARBA00022737"/>
    </source>
</evidence>
<comment type="subunit">
    <text evidence="4">Homotrimer.</text>
</comment>
<dbReference type="PANTHER" id="PTHR21098:SF12">
    <property type="entry name" value="RIBOFLAVIN SYNTHASE"/>
    <property type="match status" value="1"/>
</dbReference>
<dbReference type="GO" id="GO:0009231">
    <property type="term" value="P:riboflavin biosynthetic process"/>
    <property type="evidence" value="ECO:0007669"/>
    <property type="project" value="UniProtKB-KW"/>
</dbReference>
<keyword evidence="7" id="KW-0686">Riboflavin biosynthesis</keyword>
<evidence type="ECO:0000256" key="2">
    <source>
        <dbReference type="ARBA" id="ARBA00002803"/>
    </source>
</evidence>
<dbReference type="Pfam" id="PF00677">
    <property type="entry name" value="Lum_binding"/>
    <property type="match status" value="2"/>
</dbReference>
<feature type="repeat" description="Lumazine-binding" evidence="11">
    <location>
        <begin position="97"/>
        <end position="193"/>
    </location>
</feature>
<protein>
    <recommendedName>
        <fullName evidence="6 10">Riboflavin synthase</fullName>
        <ecNumber evidence="5 10">2.5.1.9</ecNumber>
    </recommendedName>
</protein>
<evidence type="ECO:0000256" key="10">
    <source>
        <dbReference type="NCBIfam" id="TIGR00187"/>
    </source>
</evidence>
<evidence type="ECO:0000256" key="6">
    <source>
        <dbReference type="ARBA" id="ARBA00013950"/>
    </source>
</evidence>
<organism evidence="13 14">
    <name type="scientific">Corynebacterium spheniscorum</name>
    <dbReference type="NCBI Taxonomy" id="185761"/>
    <lineage>
        <taxon>Bacteria</taxon>
        <taxon>Bacillati</taxon>
        <taxon>Actinomycetota</taxon>
        <taxon>Actinomycetes</taxon>
        <taxon>Mycobacteriales</taxon>
        <taxon>Corynebacteriaceae</taxon>
        <taxon>Corynebacterium</taxon>
    </lineage>
</organism>
<dbReference type="EC" id="2.5.1.9" evidence="5 10"/>
<comment type="function">
    <text evidence="2">Catalyzes the dismutation of two molecules of 6,7-dimethyl-8-ribityllumazine, resulting in the formation of riboflavin and 5-amino-6-(D-ribitylamino)uracil.</text>
</comment>
<dbReference type="SUPFAM" id="SSF63380">
    <property type="entry name" value="Riboflavin synthase domain-like"/>
    <property type="match status" value="2"/>
</dbReference>
<feature type="domain" description="Lumazine-binding" evidence="12">
    <location>
        <begin position="1"/>
        <end position="96"/>
    </location>
</feature>
<comment type="catalytic activity">
    <reaction evidence="1">
        <text>2 6,7-dimethyl-8-(1-D-ribityl)lumazine + H(+) = 5-amino-6-(D-ribitylamino)uracil + riboflavin</text>
        <dbReference type="Rhea" id="RHEA:20772"/>
        <dbReference type="ChEBI" id="CHEBI:15378"/>
        <dbReference type="ChEBI" id="CHEBI:15934"/>
        <dbReference type="ChEBI" id="CHEBI:57986"/>
        <dbReference type="ChEBI" id="CHEBI:58201"/>
        <dbReference type="EC" id="2.5.1.9"/>
    </reaction>
</comment>
<dbReference type="InterPro" id="IPR001783">
    <property type="entry name" value="Lumazine-bd"/>
</dbReference>
<name>A0A1I2TMY6_9CORY</name>
<dbReference type="FunFam" id="2.40.30.20:FF:000004">
    <property type="entry name" value="Riboflavin synthase, alpha subunit"/>
    <property type="match status" value="1"/>
</dbReference>
<gene>
    <name evidence="13" type="ORF">SAMN05660282_01553</name>
</gene>
<dbReference type="EMBL" id="FOPJ01000009">
    <property type="protein sequence ID" value="SFG66280.1"/>
    <property type="molecule type" value="Genomic_DNA"/>
</dbReference>
<evidence type="ECO:0000313" key="13">
    <source>
        <dbReference type="EMBL" id="SFG66280.1"/>
    </source>
</evidence>
<evidence type="ECO:0000256" key="7">
    <source>
        <dbReference type="ARBA" id="ARBA00022619"/>
    </source>
</evidence>
<feature type="domain" description="Lumazine-binding" evidence="12">
    <location>
        <begin position="97"/>
        <end position="193"/>
    </location>
</feature>
<dbReference type="PROSITE" id="PS51177">
    <property type="entry name" value="LUMAZINE_BIND"/>
    <property type="match status" value="2"/>
</dbReference>
<sequence>MFTGIVEEIGQVRSLRECADSIVISLNCQRVIEGANRGDSIAVSGVCLTIVDYDEHGFSADVMKESLERSSLGALKVGSPVNLERALAVGDRLGGHNVQGHVDCTSILISRTPGERWEVFRFELPEDYLPYVVEKGSIAIDGTSLTISALGEDFFEVSLIPTTLKETTLGGLTPGDRVNLEFDVVGKYILRALNLGLVTPEYSEDTDPSGSLVGESD</sequence>
<dbReference type="STRING" id="185761.SAMN05660282_01553"/>
<dbReference type="RefSeq" id="WP_092286120.1">
    <property type="nucleotide sequence ID" value="NZ_FOPJ01000009.1"/>
</dbReference>
<evidence type="ECO:0000256" key="3">
    <source>
        <dbReference type="ARBA" id="ARBA00004887"/>
    </source>
</evidence>
<dbReference type="InterPro" id="IPR017938">
    <property type="entry name" value="Riboflavin_synthase-like_b-brl"/>
</dbReference>
<dbReference type="InterPro" id="IPR026017">
    <property type="entry name" value="Lumazine-bd_dom"/>
</dbReference>
<dbReference type="Proteomes" id="UP000199065">
    <property type="component" value="Unassembled WGS sequence"/>
</dbReference>
<evidence type="ECO:0000256" key="1">
    <source>
        <dbReference type="ARBA" id="ARBA00000968"/>
    </source>
</evidence>
<evidence type="ECO:0000256" key="11">
    <source>
        <dbReference type="PROSITE-ProRule" id="PRU00524"/>
    </source>
</evidence>
<evidence type="ECO:0000313" key="14">
    <source>
        <dbReference type="Proteomes" id="UP000199065"/>
    </source>
</evidence>
<dbReference type="PANTHER" id="PTHR21098">
    <property type="entry name" value="RIBOFLAVIN SYNTHASE ALPHA CHAIN"/>
    <property type="match status" value="1"/>
</dbReference>
<dbReference type="NCBIfam" id="NF006767">
    <property type="entry name" value="PRK09289.1"/>
    <property type="match status" value="1"/>
</dbReference>
<dbReference type="OrthoDB" id="9788537at2"/>